<comment type="caution">
    <text evidence="1">The sequence shown here is derived from an EMBL/GenBank/DDBJ whole genome shotgun (WGS) entry which is preliminary data.</text>
</comment>
<reference evidence="1" key="1">
    <citation type="journal article" date="2015" name="Nature">
        <title>Complex archaea that bridge the gap between prokaryotes and eukaryotes.</title>
        <authorList>
            <person name="Spang A."/>
            <person name="Saw J.H."/>
            <person name="Jorgensen S.L."/>
            <person name="Zaremba-Niedzwiedzka K."/>
            <person name="Martijn J."/>
            <person name="Lind A.E."/>
            <person name="van Eijk R."/>
            <person name="Schleper C."/>
            <person name="Guy L."/>
            <person name="Ettema T.J."/>
        </authorList>
    </citation>
    <scope>NUCLEOTIDE SEQUENCE</scope>
</reference>
<organism evidence="1">
    <name type="scientific">marine sediment metagenome</name>
    <dbReference type="NCBI Taxonomy" id="412755"/>
    <lineage>
        <taxon>unclassified sequences</taxon>
        <taxon>metagenomes</taxon>
        <taxon>ecological metagenomes</taxon>
    </lineage>
</organism>
<dbReference type="AlphaFoldDB" id="A0A0F9RLV8"/>
<gene>
    <name evidence="1" type="ORF">LCGC14_0560810</name>
</gene>
<sequence length="250" mass="26053">MAFPGSVALRGGDQYRTTSDQIYPLGTRAYTNDGRVFRYTKNGGTALTVGSLIQAEAPGGYSDDQLLVTGEAVTSGSTSVLIKFSTGSTVASPVDEFKEGYLFVNDGTGEGQMVQIRTHEVATTAGAGGNSTVQFMDYGEFTAVVSTGDTAAELGLIKNPYDDVIEFPATMTGIPVGITPRGVAANQHFWLQTWGIAPCKVKSSGTGVPAVGFPLMPATVAGDVSRPFWNASTKFTSAGAFNGARATFMA</sequence>
<protein>
    <submittedName>
        <fullName evidence="1">Uncharacterized protein</fullName>
    </submittedName>
</protein>
<accession>A0A0F9RLV8</accession>
<name>A0A0F9RLV8_9ZZZZ</name>
<feature type="non-terminal residue" evidence="1">
    <location>
        <position position="250"/>
    </location>
</feature>
<dbReference type="EMBL" id="LAZR01000798">
    <property type="protein sequence ID" value="KKN57535.1"/>
    <property type="molecule type" value="Genomic_DNA"/>
</dbReference>
<evidence type="ECO:0000313" key="1">
    <source>
        <dbReference type="EMBL" id="KKN57535.1"/>
    </source>
</evidence>
<proteinExistence type="predicted"/>